<proteinExistence type="predicted"/>
<evidence type="ECO:0000313" key="2">
    <source>
        <dbReference type="EMBL" id="RRH83757.1"/>
    </source>
</evidence>
<dbReference type="EMBL" id="RXFQ01000019">
    <property type="protein sequence ID" value="RSZ30505.1"/>
    <property type="molecule type" value="Genomic_DNA"/>
</dbReference>
<name>A0A3P3EBL2_9BURK</name>
<gene>
    <name evidence="2" type="ORF">EH244_25195</name>
    <name evidence="3" type="ORF">EJO66_25870</name>
</gene>
<dbReference type="AlphaFoldDB" id="A0A3P3EBL2"/>
<keyword evidence="1" id="KW-1133">Transmembrane helix</keyword>
<keyword evidence="4" id="KW-1185">Reference proteome</keyword>
<organism evidence="2 5">
    <name type="scientific">Variovorax beijingensis</name>
    <dbReference type="NCBI Taxonomy" id="2496117"/>
    <lineage>
        <taxon>Bacteria</taxon>
        <taxon>Pseudomonadati</taxon>
        <taxon>Pseudomonadota</taxon>
        <taxon>Betaproteobacteria</taxon>
        <taxon>Burkholderiales</taxon>
        <taxon>Comamonadaceae</taxon>
        <taxon>Variovorax</taxon>
    </lineage>
</organism>
<comment type="caution">
    <text evidence="2">The sequence shown here is derived from an EMBL/GenBank/DDBJ whole genome shotgun (WGS) entry which is preliminary data.</text>
</comment>
<evidence type="ECO:0000256" key="1">
    <source>
        <dbReference type="SAM" id="Phobius"/>
    </source>
</evidence>
<feature type="transmembrane region" description="Helical" evidence="1">
    <location>
        <begin position="45"/>
        <end position="67"/>
    </location>
</feature>
<feature type="transmembrane region" description="Helical" evidence="1">
    <location>
        <begin position="21"/>
        <end position="39"/>
    </location>
</feature>
<dbReference type="Proteomes" id="UP000271137">
    <property type="component" value="Unassembled WGS sequence"/>
</dbReference>
<accession>A0A3P3EBL2</accession>
<dbReference type="RefSeq" id="WP_124961043.1">
    <property type="nucleotide sequence ID" value="NZ_RQXU01000020.1"/>
</dbReference>
<evidence type="ECO:0000313" key="4">
    <source>
        <dbReference type="Proteomes" id="UP000271137"/>
    </source>
</evidence>
<dbReference type="EMBL" id="RQXU01000020">
    <property type="protein sequence ID" value="RRH83757.1"/>
    <property type="molecule type" value="Genomic_DNA"/>
</dbReference>
<dbReference type="Proteomes" id="UP000271590">
    <property type="component" value="Unassembled WGS sequence"/>
</dbReference>
<sequence length="79" mass="8652">MRIEPQSTFTGRKADAFELKIRFACGALLGLVVGLGMCVRLWPLSIFGACVLVALAVAACGFCAARFGDRFWANLRWLQ</sequence>
<keyword evidence="1" id="KW-0812">Transmembrane</keyword>
<protein>
    <submittedName>
        <fullName evidence="2">Uncharacterized protein</fullName>
    </submittedName>
</protein>
<keyword evidence="1" id="KW-0472">Membrane</keyword>
<evidence type="ECO:0000313" key="5">
    <source>
        <dbReference type="Proteomes" id="UP000271590"/>
    </source>
</evidence>
<reference evidence="3 4" key="2">
    <citation type="submission" date="2018-12" db="EMBL/GenBank/DDBJ databases">
        <title>The genome sequences of strain 502.</title>
        <authorList>
            <person name="Gao J."/>
            <person name="Sun J."/>
        </authorList>
    </citation>
    <scope>NUCLEOTIDE SEQUENCE [LARGE SCALE GENOMIC DNA]</scope>
    <source>
        <strain evidence="3 4">502</strain>
    </source>
</reference>
<reference evidence="2 5" key="1">
    <citation type="submission" date="2018-11" db="EMBL/GenBank/DDBJ databases">
        <title>The genome of Variovorax sp T529.</title>
        <authorList>
            <person name="Gao J."/>
        </authorList>
    </citation>
    <scope>NUCLEOTIDE SEQUENCE [LARGE SCALE GENOMIC DNA]</scope>
    <source>
        <strain evidence="2 5">T529</strain>
    </source>
</reference>
<evidence type="ECO:0000313" key="3">
    <source>
        <dbReference type="EMBL" id="RSZ30505.1"/>
    </source>
</evidence>